<dbReference type="Gene3D" id="1.10.10.10">
    <property type="entry name" value="Winged helix-like DNA-binding domain superfamily/Winged helix DNA-binding domain"/>
    <property type="match status" value="1"/>
</dbReference>
<dbReference type="Proteomes" id="UP000631034">
    <property type="component" value="Unassembled WGS sequence"/>
</dbReference>
<dbReference type="PROSITE" id="PS51755">
    <property type="entry name" value="OMPR_PHOB"/>
    <property type="match status" value="1"/>
</dbReference>
<dbReference type="SMART" id="SM00862">
    <property type="entry name" value="Trans_reg_C"/>
    <property type="match status" value="1"/>
</dbReference>
<sequence length="222" mass="23880">MPSPTPLLVVSRSKPVADVLCSTLGALDRPLRIEAAETTRDATQNGDLARFRAIVLYCGREAPDDQPGDILATGYGGTLVCLDDRPEAEHPAQVRHLPLPVSLAALESSLFAPPTAPEEATALPLAGGRFLFNAKSGVIYRANGEAGPPLTEKETALLLCLYNSASHSARRDDLLSAVWGYGNEIETHTLETYIYRLRQKFPLREGETAPLLTRAGGYALEA</sequence>
<accession>A0A8J7CP35</accession>
<evidence type="ECO:0000256" key="1">
    <source>
        <dbReference type="ARBA" id="ARBA00023125"/>
    </source>
</evidence>
<evidence type="ECO:0000313" key="4">
    <source>
        <dbReference type="EMBL" id="MBE1236572.1"/>
    </source>
</evidence>
<feature type="DNA-binding region" description="OmpR/PhoB-type" evidence="2">
    <location>
        <begin position="121"/>
        <end position="222"/>
    </location>
</feature>
<name>A0A8J7CP35_9PROT</name>
<proteinExistence type="predicted"/>
<dbReference type="GO" id="GO:0000160">
    <property type="term" value="P:phosphorelay signal transduction system"/>
    <property type="evidence" value="ECO:0007669"/>
    <property type="project" value="InterPro"/>
</dbReference>
<dbReference type="GO" id="GO:0003677">
    <property type="term" value="F:DNA binding"/>
    <property type="evidence" value="ECO:0007669"/>
    <property type="project" value="UniProtKB-UniRule"/>
</dbReference>
<keyword evidence="5" id="KW-1185">Reference proteome</keyword>
<dbReference type="InterPro" id="IPR001867">
    <property type="entry name" value="OmpR/PhoB-type_DNA-bd"/>
</dbReference>
<organism evidence="4 5">
    <name type="scientific">Phaeovibrio sulfidiphilus</name>
    <dbReference type="NCBI Taxonomy" id="1220600"/>
    <lineage>
        <taxon>Bacteria</taxon>
        <taxon>Pseudomonadati</taxon>
        <taxon>Pseudomonadota</taxon>
        <taxon>Alphaproteobacteria</taxon>
        <taxon>Rhodospirillales</taxon>
        <taxon>Rhodospirillaceae</taxon>
        <taxon>Phaeovibrio</taxon>
    </lineage>
</organism>
<dbReference type="InterPro" id="IPR016032">
    <property type="entry name" value="Sig_transdc_resp-reg_C-effctor"/>
</dbReference>
<dbReference type="RefSeq" id="WP_192533430.1">
    <property type="nucleotide sequence ID" value="NZ_JACZHT010000001.1"/>
</dbReference>
<reference evidence="4" key="1">
    <citation type="submission" date="2020-10" db="EMBL/GenBank/DDBJ databases">
        <title>Genome sequence of the unusual species of purple photosynthetic bacteria, Phaeovibrio sulfidiphilus DSM 23193, type strain.</title>
        <authorList>
            <person name="Kyndt J.A."/>
            <person name="Meyer T.E."/>
        </authorList>
    </citation>
    <scope>NUCLEOTIDE SEQUENCE</scope>
    <source>
        <strain evidence="4">DSM 23193</strain>
    </source>
</reference>
<gene>
    <name evidence="4" type="ORF">IHV25_02750</name>
</gene>
<keyword evidence="1 2" id="KW-0238">DNA-binding</keyword>
<dbReference type="SUPFAM" id="SSF46894">
    <property type="entry name" value="C-terminal effector domain of the bipartite response regulators"/>
    <property type="match status" value="1"/>
</dbReference>
<dbReference type="Pfam" id="PF00486">
    <property type="entry name" value="Trans_reg_C"/>
    <property type="match status" value="1"/>
</dbReference>
<dbReference type="EMBL" id="JACZHT010000001">
    <property type="protein sequence ID" value="MBE1236572.1"/>
    <property type="molecule type" value="Genomic_DNA"/>
</dbReference>
<evidence type="ECO:0000259" key="3">
    <source>
        <dbReference type="PROSITE" id="PS51755"/>
    </source>
</evidence>
<dbReference type="AlphaFoldDB" id="A0A8J7CP35"/>
<evidence type="ECO:0000313" key="5">
    <source>
        <dbReference type="Proteomes" id="UP000631034"/>
    </source>
</evidence>
<feature type="domain" description="OmpR/PhoB-type" evidence="3">
    <location>
        <begin position="121"/>
        <end position="222"/>
    </location>
</feature>
<comment type="caution">
    <text evidence="4">The sequence shown here is derived from an EMBL/GenBank/DDBJ whole genome shotgun (WGS) entry which is preliminary data.</text>
</comment>
<dbReference type="GO" id="GO:0006355">
    <property type="term" value="P:regulation of DNA-templated transcription"/>
    <property type="evidence" value="ECO:0007669"/>
    <property type="project" value="InterPro"/>
</dbReference>
<dbReference type="CDD" id="cd00383">
    <property type="entry name" value="trans_reg_C"/>
    <property type="match status" value="1"/>
</dbReference>
<dbReference type="InterPro" id="IPR036388">
    <property type="entry name" value="WH-like_DNA-bd_sf"/>
</dbReference>
<evidence type="ECO:0000256" key="2">
    <source>
        <dbReference type="PROSITE-ProRule" id="PRU01091"/>
    </source>
</evidence>
<protein>
    <submittedName>
        <fullName evidence="4">Winged helix-turn-helix domain-containing protein</fullName>
    </submittedName>
</protein>